<dbReference type="PANTHER" id="PTHR36539:SF1">
    <property type="entry name" value="BACTERIAL MICROCOMPARTMENT SHELL VERTEX PROTEIN EUTN"/>
    <property type="match status" value="1"/>
</dbReference>
<dbReference type="PROSITE" id="PS51932">
    <property type="entry name" value="BMV"/>
    <property type="match status" value="1"/>
</dbReference>
<protein>
    <submittedName>
        <fullName evidence="3">Ethanolamine utilization protein EutN</fullName>
    </submittedName>
</protein>
<reference evidence="3 4" key="1">
    <citation type="submission" date="2017-10" db="EMBL/GenBank/DDBJ databases">
        <title>Complete genome sequence of Paracoccus yeei TT13 isolated from human skin.</title>
        <authorList>
            <person name="Lee K."/>
            <person name="Lim J.Y."/>
            <person name="Hwang I."/>
        </authorList>
    </citation>
    <scope>NUCLEOTIDE SEQUENCE [LARGE SCALE GENOMIC DNA]</scope>
    <source>
        <strain evidence="3 4">TT13</strain>
    </source>
</reference>
<dbReference type="EMBL" id="CP024422">
    <property type="protein sequence ID" value="ATQ56372.1"/>
    <property type="molecule type" value="Genomic_DNA"/>
</dbReference>
<evidence type="ECO:0000313" key="3">
    <source>
        <dbReference type="EMBL" id="ATQ56372.1"/>
    </source>
</evidence>
<dbReference type="Gene3D" id="2.40.50.220">
    <property type="entry name" value="EutN/Ccml"/>
    <property type="match status" value="1"/>
</dbReference>
<dbReference type="InterPro" id="IPR004992">
    <property type="entry name" value="EutN_CcmL"/>
</dbReference>
<keyword evidence="2" id="KW-1283">Bacterial microcompartment</keyword>
<proteinExistence type="predicted"/>
<evidence type="ECO:0000313" key="4">
    <source>
        <dbReference type="Proteomes" id="UP000229314"/>
    </source>
</evidence>
<comment type="subcellular location">
    <subcellularLocation>
        <location evidence="1">Bacterial microcompartment</location>
    </subcellularLocation>
</comment>
<dbReference type="RefSeq" id="WP_099649182.1">
    <property type="nucleotide sequence ID" value="NZ_CAJGAB010000049.1"/>
</dbReference>
<organism evidence="3 4">
    <name type="scientific">Paracoccus yeei</name>
    <dbReference type="NCBI Taxonomy" id="147645"/>
    <lineage>
        <taxon>Bacteria</taxon>
        <taxon>Pseudomonadati</taxon>
        <taxon>Pseudomonadota</taxon>
        <taxon>Alphaproteobacteria</taxon>
        <taxon>Rhodobacterales</taxon>
        <taxon>Paracoccaceae</taxon>
        <taxon>Paracoccus</taxon>
    </lineage>
</organism>
<dbReference type="AlphaFoldDB" id="A0A2D2C1I4"/>
<gene>
    <name evidence="3" type="ORF">PYTT13_11500</name>
</gene>
<dbReference type="InterPro" id="IPR036677">
    <property type="entry name" value="EutN_CcmL_sf"/>
</dbReference>
<dbReference type="Pfam" id="PF03319">
    <property type="entry name" value="EutN_CcmL"/>
    <property type="match status" value="1"/>
</dbReference>
<evidence type="ECO:0000256" key="1">
    <source>
        <dbReference type="ARBA" id="ARBA00024322"/>
    </source>
</evidence>
<name>A0A2D2C1I4_9RHOB</name>
<dbReference type="GeneID" id="78898290"/>
<dbReference type="PANTHER" id="PTHR36539">
    <property type="entry name" value="ETHANOLAMINE UTILIZATION PROTEIN EUTN"/>
    <property type="match status" value="1"/>
</dbReference>
<evidence type="ECO:0000256" key="2">
    <source>
        <dbReference type="ARBA" id="ARBA00024446"/>
    </source>
</evidence>
<dbReference type="CDD" id="cd01614">
    <property type="entry name" value="EutN_CcmL"/>
    <property type="match status" value="1"/>
</dbReference>
<sequence>MIRARVSGRLWSTRHIGTLPTGALLEVETETGAKLIAFDPLGCAEGEAVLVTQGSVAAAWFTERSAPIDALIIGSVDEQTAGAPAEKRK</sequence>
<dbReference type="SUPFAM" id="SSF159133">
    <property type="entry name" value="EutN/CcmL-like"/>
    <property type="match status" value="1"/>
</dbReference>
<dbReference type="GO" id="GO:0031469">
    <property type="term" value="C:bacterial microcompartment"/>
    <property type="evidence" value="ECO:0007669"/>
    <property type="project" value="UniProtKB-SubCell"/>
</dbReference>
<dbReference type="Proteomes" id="UP000229314">
    <property type="component" value="Chromosome"/>
</dbReference>
<accession>A0A2D2C1I4</accession>